<gene>
    <name evidence="2" type="ORF">Air01nite_69490</name>
</gene>
<proteinExistence type="predicted"/>
<dbReference type="Proteomes" id="UP000624325">
    <property type="component" value="Unassembled WGS sequence"/>
</dbReference>
<evidence type="ECO:0000313" key="2">
    <source>
        <dbReference type="EMBL" id="GIF60854.1"/>
    </source>
</evidence>
<feature type="region of interest" description="Disordered" evidence="1">
    <location>
        <begin position="188"/>
        <end position="210"/>
    </location>
</feature>
<protein>
    <submittedName>
        <fullName evidence="2">Uncharacterized protein</fullName>
    </submittedName>
</protein>
<evidence type="ECO:0000256" key="1">
    <source>
        <dbReference type="SAM" id="MobiDB-lite"/>
    </source>
</evidence>
<sequence>MGDALDHLAAPAGELLARVDDLLARFGAPDDDPVWPLLRRVRALPGEAVAALTETLRAAPVATAGADLRSHAAAYADAQAVVTTPVAWEGPAGEAYAAHAARLSADLAAAGDALAAAGRLADDTAAWIGRTRSRLAGVLADALASAEAVAVVLHTDDAPAAAATIATRVLSALDAAIAEGENLPQPIPAHPAPATMPPPANYERVTRLPH</sequence>
<reference evidence="2 3" key="1">
    <citation type="submission" date="2021-01" db="EMBL/GenBank/DDBJ databases">
        <title>Whole genome shotgun sequence of Asanoa iriomotensis NBRC 100142.</title>
        <authorList>
            <person name="Komaki H."/>
            <person name="Tamura T."/>
        </authorList>
    </citation>
    <scope>NUCLEOTIDE SEQUENCE [LARGE SCALE GENOMIC DNA]</scope>
    <source>
        <strain evidence="2 3">NBRC 100142</strain>
    </source>
</reference>
<evidence type="ECO:0000313" key="3">
    <source>
        <dbReference type="Proteomes" id="UP000624325"/>
    </source>
</evidence>
<comment type="caution">
    <text evidence="2">The sequence shown here is derived from an EMBL/GenBank/DDBJ whole genome shotgun (WGS) entry which is preliminary data.</text>
</comment>
<accession>A0ABQ4CDK8</accession>
<feature type="compositionally biased region" description="Pro residues" evidence="1">
    <location>
        <begin position="188"/>
        <end position="200"/>
    </location>
</feature>
<dbReference type="RefSeq" id="WP_203707669.1">
    <property type="nucleotide sequence ID" value="NZ_BAAALU010000002.1"/>
</dbReference>
<dbReference type="EMBL" id="BONC01000079">
    <property type="protein sequence ID" value="GIF60854.1"/>
    <property type="molecule type" value="Genomic_DNA"/>
</dbReference>
<organism evidence="2 3">
    <name type="scientific">Asanoa iriomotensis</name>
    <dbReference type="NCBI Taxonomy" id="234613"/>
    <lineage>
        <taxon>Bacteria</taxon>
        <taxon>Bacillati</taxon>
        <taxon>Actinomycetota</taxon>
        <taxon>Actinomycetes</taxon>
        <taxon>Micromonosporales</taxon>
        <taxon>Micromonosporaceae</taxon>
        <taxon>Asanoa</taxon>
    </lineage>
</organism>
<name>A0ABQ4CDK8_9ACTN</name>
<keyword evidence="3" id="KW-1185">Reference proteome</keyword>